<proteinExistence type="predicted"/>
<organism evidence="2 3">
    <name type="scientific">Bradyrhizobium japonicum</name>
    <dbReference type="NCBI Taxonomy" id="375"/>
    <lineage>
        <taxon>Bacteria</taxon>
        <taxon>Pseudomonadati</taxon>
        <taxon>Pseudomonadota</taxon>
        <taxon>Alphaproteobacteria</taxon>
        <taxon>Hyphomicrobiales</taxon>
        <taxon>Nitrobacteraceae</taxon>
        <taxon>Bradyrhizobium</taxon>
    </lineage>
</organism>
<evidence type="ECO:0008006" key="4">
    <source>
        <dbReference type="Google" id="ProtNLM"/>
    </source>
</evidence>
<accession>A0ABV2S7X7</accession>
<sequence length="43" mass="4915">MYTRVLGLPTLPNEPPQKQRAEFVGNGGAKPKKERSLREHARR</sequence>
<feature type="region of interest" description="Disordered" evidence="1">
    <location>
        <begin position="1"/>
        <end position="43"/>
    </location>
</feature>
<evidence type="ECO:0000313" key="3">
    <source>
        <dbReference type="Proteomes" id="UP001549291"/>
    </source>
</evidence>
<evidence type="ECO:0000256" key="1">
    <source>
        <dbReference type="SAM" id="MobiDB-lite"/>
    </source>
</evidence>
<protein>
    <recommendedName>
        <fullName evidence="4">Transposase</fullName>
    </recommendedName>
</protein>
<reference evidence="2 3" key="1">
    <citation type="submission" date="2024-06" db="EMBL/GenBank/DDBJ databases">
        <title>Genomic Encyclopedia of Type Strains, Phase V (KMG-V): Genome sequencing to study the core and pangenomes of soil and plant-associated prokaryotes.</title>
        <authorList>
            <person name="Whitman W."/>
        </authorList>
    </citation>
    <scope>NUCLEOTIDE SEQUENCE [LARGE SCALE GENOMIC DNA]</scope>
    <source>
        <strain evidence="2 3">USDA 160</strain>
    </source>
</reference>
<keyword evidence="3" id="KW-1185">Reference proteome</keyword>
<evidence type="ECO:0000313" key="2">
    <source>
        <dbReference type="EMBL" id="MET4724509.1"/>
    </source>
</evidence>
<name>A0ABV2S7X7_BRAJP</name>
<dbReference type="EMBL" id="JBEPTQ010000002">
    <property type="protein sequence ID" value="MET4724509.1"/>
    <property type="molecule type" value="Genomic_DNA"/>
</dbReference>
<gene>
    <name evidence="2" type="ORF">ABIF63_008615</name>
</gene>
<comment type="caution">
    <text evidence="2">The sequence shown here is derived from an EMBL/GenBank/DDBJ whole genome shotgun (WGS) entry which is preliminary data.</text>
</comment>
<feature type="compositionally biased region" description="Basic and acidic residues" evidence="1">
    <location>
        <begin position="34"/>
        <end position="43"/>
    </location>
</feature>
<dbReference type="Proteomes" id="UP001549291">
    <property type="component" value="Unassembled WGS sequence"/>
</dbReference>